<keyword evidence="5" id="KW-1185">Reference proteome</keyword>
<dbReference type="GeneID" id="36586459"/>
<keyword evidence="2" id="KW-0560">Oxidoreductase</keyword>
<dbReference type="PANTHER" id="PTHR47706:SF1">
    <property type="entry name" value="CIPA-LIKE, PUTATIVE (AFU_ORTHOLOGUE AFUA_1G12460)-RELATED"/>
    <property type="match status" value="1"/>
</dbReference>
<evidence type="ECO:0000256" key="2">
    <source>
        <dbReference type="ARBA" id="ARBA00023002"/>
    </source>
</evidence>
<proteinExistence type="predicted"/>
<dbReference type="InParanoid" id="A0A2J6T0D8"/>
<dbReference type="OrthoDB" id="9974981at2759"/>
<evidence type="ECO:0000313" key="5">
    <source>
        <dbReference type="Proteomes" id="UP000235371"/>
    </source>
</evidence>
<dbReference type="InterPro" id="IPR051609">
    <property type="entry name" value="NmrA/Isoflavone_reductase-like"/>
</dbReference>
<evidence type="ECO:0000313" key="4">
    <source>
        <dbReference type="EMBL" id="PMD56508.1"/>
    </source>
</evidence>
<keyword evidence="1" id="KW-0521">NADP</keyword>
<sequence length="307" mass="33546">MAFKKIAIAGASGYLGRKILDHLLTIPIVSRVTVLTHSPLADFPSSPILTVISIPSYRAVAALTLALQGHELLISALSRLSADETDEFLIAAAIAAGVRRYMPSEYTVDCMHPHAIAVSGSTVIAGKIASAQRVQHSAEKGEIEYTTLVTGAFLDFWFEYPNPIIDTNAKTITLLDGGEKKMTGVTTEFVARCIGAIVAMPEESTNNQRIRIAEVEYTGKALLQTFEEVTNEKWTVVDRSTDEILNEAVKAGGKGDMRGFYMGNIIKLNFDGEGAGYFEEGMEWLDGAVKRQSLKEIVERSISRLNW</sequence>
<evidence type="ECO:0000256" key="1">
    <source>
        <dbReference type="ARBA" id="ARBA00022857"/>
    </source>
</evidence>
<dbReference type="SUPFAM" id="SSF51735">
    <property type="entry name" value="NAD(P)-binding Rossmann-fold domains"/>
    <property type="match status" value="1"/>
</dbReference>
<name>A0A2J6T0D8_9HELO</name>
<protein>
    <submittedName>
        <fullName evidence="4">NAD(P)-binding protein</fullName>
    </submittedName>
</protein>
<dbReference type="AlphaFoldDB" id="A0A2J6T0D8"/>
<dbReference type="InterPro" id="IPR008030">
    <property type="entry name" value="NmrA-like"/>
</dbReference>
<dbReference type="Gene3D" id="3.40.50.720">
    <property type="entry name" value="NAD(P)-binding Rossmann-like Domain"/>
    <property type="match status" value="1"/>
</dbReference>
<dbReference type="Proteomes" id="UP000235371">
    <property type="component" value="Unassembled WGS sequence"/>
</dbReference>
<dbReference type="Gene3D" id="3.90.25.10">
    <property type="entry name" value="UDP-galactose 4-epimerase, domain 1"/>
    <property type="match status" value="1"/>
</dbReference>
<dbReference type="GO" id="GO:0016491">
    <property type="term" value="F:oxidoreductase activity"/>
    <property type="evidence" value="ECO:0007669"/>
    <property type="project" value="UniProtKB-KW"/>
</dbReference>
<dbReference type="EMBL" id="KZ613848">
    <property type="protein sequence ID" value="PMD56508.1"/>
    <property type="molecule type" value="Genomic_DNA"/>
</dbReference>
<organism evidence="4 5">
    <name type="scientific">Hyaloscypha bicolor E</name>
    <dbReference type="NCBI Taxonomy" id="1095630"/>
    <lineage>
        <taxon>Eukaryota</taxon>
        <taxon>Fungi</taxon>
        <taxon>Dikarya</taxon>
        <taxon>Ascomycota</taxon>
        <taxon>Pezizomycotina</taxon>
        <taxon>Leotiomycetes</taxon>
        <taxon>Helotiales</taxon>
        <taxon>Hyaloscyphaceae</taxon>
        <taxon>Hyaloscypha</taxon>
        <taxon>Hyaloscypha bicolor</taxon>
    </lineage>
</organism>
<feature type="domain" description="NmrA-like" evidence="3">
    <location>
        <begin position="4"/>
        <end position="240"/>
    </location>
</feature>
<dbReference type="Pfam" id="PF05368">
    <property type="entry name" value="NmrA"/>
    <property type="match status" value="1"/>
</dbReference>
<dbReference type="InterPro" id="IPR036291">
    <property type="entry name" value="NAD(P)-bd_dom_sf"/>
</dbReference>
<accession>A0A2J6T0D8</accession>
<evidence type="ECO:0000259" key="3">
    <source>
        <dbReference type="Pfam" id="PF05368"/>
    </source>
</evidence>
<dbReference type="PANTHER" id="PTHR47706">
    <property type="entry name" value="NMRA-LIKE FAMILY PROTEIN"/>
    <property type="match status" value="1"/>
</dbReference>
<gene>
    <name evidence="4" type="ORF">K444DRAFT_595065</name>
</gene>
<dbReference type="RefSeq" id="XP_024733412.1">
    <property type="nucleotide sequence ID" value="XM_024878382.1"/>
</dbReference>
<reference evidence="4 5" key="1">
    <citation type="submission" date="2016-04" db="EMBL/GenBank/DDBJ databases">
        <title>A degradative enzymes factory behind the ericoid mycorrhizal symbiosis.</title>
        <authorList>
            <consortium name="DOE Joint Genome Institute"/>
            <person name="Martino E."/>
            <person name="Morin E."/>
            <person name="Grelet G."/>
            <person name="Kuo A."/>
            <person name="Kohler A."/>
            <person name="Daghino S."/>
            <person name="Barry K."/>
            <person name="Choi C."/>
            <person name="Cichocki N."/>
            <person name="Clum A."/>
            <person name="Copeland A."/>
            <person name="Hainaut M."/>
            <person name="Haridas S."/>
            <person name="Labutti K."/>
            <person name="Lindquist E."/>
            <person name="Lipzen A."/>
            <person name="Khouja H.-R."/>
            <person name="Murat C."/>
            <person name="Ohm R."/>
            <person name="Olson A."/>
            <person name="Spatafora J."/>
            <person name="Veneault-Fourrey C."/>
            <person name="Henrissat B."/>
            <person name="Grigoriev I."/>
            <person name="Martin F."/>
            <person name="Perotto S."/>
        </authorList>
    </citation>
    <scope>NUCLEOTIDE SEQUENCE [LARGE SCALE GENOMIC DNA]</scope>
    <source>
        <strain evidence="4 5">E</strain>
    </source>
</reference>